<dbReference type="SUPFAM" id="SSF52540">
    <property type="entry name" value="P-loop containing nucleoside triphosphate hydrolases"/>
    <property type="match status" value="2"/>
</dbReference>
<keyword evidence="4 10" id="KW-0677">Repeat</keyword>
<comment type="subunit">
    <text evidence="8">Associates with the 50S ribosomal subunit.</text>
</comment>
<dbReference type="InterPro" id="IPR015946">
    <property type="entry name" value="KH_dom-like_a/b"/>
</dbReference>
<dbReference type="InterPro" id="IPR027417">
    <property type="entry name" value="P-loop_NTPase"/>
</dbReference>
<evidence type="ECO:0000256" key="4">
    <source>
        <dbReference type="ARBA" id="ARBA00022737"/>
    </source>
</evidence>
<comment type="similarity">
    <text evidence="1 8 9 10">Belongs to the TRAFAC class TrmE-Era-EngA-EngB-Septin-like GTPase superfamily. EngA (Der) GTPase family.</text>
</comment>
<evidence type="ECO:0000313" key="14">
    <source>
        <dbReference type="Proteomes" id="UP000186400"/>
    </source>
</evidence>
<organism evidence="13 14">
    <name type="scientific">Alkalispirochaeta americana</name>
    <dbReference type="NCBI Taxonomy" id="159291"/>
    <lineage>
        <taxon>Bacteria</taxon>
        <taxon>Pseudomonadati</taxon>
        <taxon>Spirochaetota</taxon>
        <taxon>Spirochaetia</taxon>
        <taxon>Spirochaetales</taxon>
        <taxon>Spirochaetaceae</taxon>
        <taxon>Alkalispirochaeta</taxon>
    </lineage>
</organism>
<dbReference type="Pfam" id="PF01926">
    <property type="entry name" value="MMR_HSR1"/>
    <property type="match status" value="2"/>
</dbReference>
<feature type="region of interest" description="Disordered" evidence="11">
    <location>
        <begin position="165"/>
        <end position="209"/>
    </location>
</feature>
<dbReference type="PRINTS" id="PR00326">
    <property type="entry name" value="GTP1OBG"/>
</dbReference>
<feature type="binding site" evidence="8">
    <location>
        <begin position="263"/>
        <end position="267"/>
    </location>
    <ligand>
        <name>GTP</name>
        <dbReference type="ChEBI" id="CHEBI:37565"/>
        <label>2</label>
    </ligand>
</feature>
<evidence type="ECO:0000256" key="6">
    <source>
        <dbReference type="ARBA" id="ARBA00023134"/>
    </source>
</evidence>
<dbReference type="AlphaFoldDB" id="A0A1N6W180"/>
<dbReference type="CDD" id="cd01895">
    <property type="entry name" value="EngA2"/>
    <property type="match status" value="1"/>
</dbReference>
<evidence type="ECO:0000256" key="5">
    <source>
        <dbReference type="ARBA" id="ARBA00022741"/>
    </source>
</evidence>
<dbReference type="CDD" id="cd01894">
    <property type="entry name" value="EngA1"/>
    <property type="match status" value="1"/>
</dbReference>
<evidence type="ECO:0000256" key="7">
    <source>
        <dbReference type="ARBA" id="ARBA00032345"/>
    </source>
</evidence>
<evidence type="ECO:0000256" key="1">
    <source>
        <dbReference type="ARBA" id="ARBA00008279"/>
    </source>
</evidence>
<keyword evidence="14" id="KW-1185">Reference proteome</keyword>
<evidence type="ECO:0000256" key="8">
    <source>
        <dbReference type="HAMAP-Rule" id="MF_00195"/>
    </source>
</evidence>
<dbReference type="InterPro" id="IPR016484">
    <property type="entry name" value="GTPase_Der"/>
</dbReference>
<dbReference type="Proteomes" id="UP000186400">
    <property type="component" value="Unassembled WGS sequence"/>
</dbReference>
<dbReference type="GO" id="GO:0042254">
    <property type="term" value="P:ribosome biogenesis"/>
    <property type="evidence" value="ECO:0007669"/>
    <property type="project" value="UniProtKB-KW"/>
</dbReference>
<evidence type="ECO:0000256" key="3">
    <source>
        <dbReference type="ARBA" id="ARBA00022517"/>
    </source>
</evidence>
<evidence type="ECO:0000259" key="12">
    <source>
        <dbReference type="PROSITE" id="PS51712"/>
    </source>
</evidence>
<feature type="domain" description="EngA-type G" evidence="12">
    <location>
        <begin position="2"/>
        <end position="164"/>
    </location>
</feature>
<dbReference type="PIRSF" id="PIRSF006485">
    <property type="entry name" value="GTP-binding_EngA"/>
    <property type="match status" value="1"/>
</dbReference>
<gene>
    <name evidence="8" type="primary">der</name>
    <name evidence="13" type="ORF">SAMN05920897_11644</name>
</gene>
<dbReference type="InterPro" id="IPR006073">
    <property type="entry name" value="GTP-bd"/>
</dbReference>
<dbReference type="STRING" id="159291.SAMN05920897_11644"/>
<comment type="function">
    <text evidence="8 10">GTPase that plays an essential role in the late steps of ribosome biogenesis.</text>
</comment>
<dbReference type="InterPro" id="IPR005225">
    <property type="entry name" value="Small_GTP-bd"/>
</dbReference>
<protein>
    <recommendedName>
        <fullName evidence="2 8">GTPase Der</fullName>
    </recommendedName>
    <alternativeName>
        <fullName evidence="7 8">GTP-binding protein EngA</fullName>
    </alternativeName>
</protein>
<keyword evidence="6 8" id="KW-0342">GTP-binding</keyword>
<evidence type="ECO:0000256" key="9">
    <source>
        <dbReference type="PROSITE-ProRule" id="PRU01049"/>
    </source>
</evidence>
<dbReference type="FunFam" id="3.40.50.300:FF:000494">
    <property type="entry name" value="tRNA modification GTPase MnmE"/>
    <property type="match status" value="1"/>
</dbReference>
<feature type="binding site" evidence="8">
    <location>
        <begin position="8"/>
        <end position="15"/>
    </location>
    <ligand>
        <name>GTP</name>
        <dbReference type="ChEBI" id="CHEBI:37565"/>
        <label>1</label>
    </ligand>
</feature>
<dbReference type="Gene3D" id="3.40.50.300">
    <property type="entry name" value="P-loop containing nucleotide triphosphate hydrolases"/>
    <property type="match status" value="2"/>
</dbReference>
<dbReference type="EMBL" id="FTMS01000016">
    <property type="protein sequence ID" value="SIQ83666.1"/>
    <property type="molecule type" value="Genomic_DNA"/>
</dbReference>
<dbReference type="InterPro" id="IPR031166">
    <property type="entry name" value="G_ENGA"/>
</dbReference>
<dbReference type="Gene3D" id="3.30.300.20">
    <property type="match status" value="1"/>
</dbReference>
<dbReference type="Pfam" id="PF14714">
    <property type="entry name" value="KH_dom-like"/>
    <property type="match status" value="1"/>
</dbReference>
<dbReference type="PANTHER" id="PTHR43834">
    <property type="entry name" value="GTPASE DER"/>
    <property type="match status" value="1"/>
</dbReference>
<feature type="binding site" evidence="8">
    <location>
        <begin position="328"/>
        <end position="331"/>
    </location>
    <ligand>
        <name>GTP</name>
        <dbReference type="ChEBI" id="CHEBI:37565"/>
        <label>2</label>
    </ligand>
</feature>
<keyword evidence="3 8" id="KW-0690">Ribosome biogenesis</keyword>
<feature type="compositionally biased region" description="Basic and acidic residues" evidence="11">
    <location>
        <begin position="171"/>
        <end position="185"/>
    </location>
</feature>
<keyword evidence="5 8" id="KW-0547">Nucleotide-binding</keyword>
<proteinExistence type="inferred from homology"/>
<sequence>MHRICIAGRPNVGKSTLFNRLYGKRSAITDSMPGVTRDAISGTVSLGDLTLEVIDTGGIGEGEAQLEQAVCSISRNEIRRADLVLLLVDVTDLTGEDEELIEYVRRCDRPVILVVNKVDNEQRVQDVSEFWRFGLERVVSISAAHGLGMDDLEDAVLEVLGVDPDAPEESSEAREQANDPDHSSADTDDEDSLAGEDGDHPREDPLTRPVRLAILGQPNTGKSSLLNRLVGEERALVSDIAGTTRDTVESRFSYKGTEFNVVDTAGIRRKSRVRESVEYYAVQRALAAIDDAELVVLVIDAVKGLSEQDKKIAARVAERGRGVVVILNKWDLMEDRENALNALTDRIHFLFPVFRHVPILPTSTITGEGVGKMLDMLLHVRGELHRRIDTGPLNQALKRWLEQTPPPSGKRPIKIRYMTQVHANPVRFVLFTNRKKLFPEFYLRYIQNQIRQDFGFRHIPFFVELRE</sequence>
<dbReference type="NCBIfam" id="TIGR03594">
    <property type="entry name" value="GTPase_EngA"/>
    <property type="match status" value="1"/>
</dbReference>
<dbReference type="RefSeq" id="WP_076489523.1">
    <property type="nucleotide sequence ID" value="NZ_FTMS01000016.1"/>
</dbReference>
<reference evidence="13 14" key="1">
    <citation type="submission" date="2017-01" db="EMBL/GenBank/DDBJ databases">
        <authorList>
            <person name="Mah S.A."/>
            <person name="Swanson W.J."/>
            <person name="Moy G.W."/>
            <person name="Vacquier V.D."/>
        </authorList>
    </citation>
    <scope>NUCLEOTIDE SEQUENCE [LARGE SCALE GENOMIC DNA]</scope>
    <source>
        <strain evidence="13 14">ASpG1</strain>
    </source>
</reference>
<dbReference type="NCBIfam" id="TIGR00231">
    <property type="entry name" value="small_GTP"/>
    <property type="match status" value="2"/>
</dbReference>
<accession>A0A1N6W180</accession>
<dbReference type="FunFam" id="3.40.50.300:FF:000040">
    <property type="entry name" value="GTPase Der"/>
    <property type="match status" value="1"/>
</dbReference>
<dbReference type="GO" id="GO:0005525">
    <property type="term" value="F:GTP binding"/>
    <property type="evidence" value="ECO:0007669"/>
    <property type="project" value="UniProtKB-UniRule"/>
</dbReference>
<feature type="compositionally biased region" description="Basic and acidic residues" evidence="11">
    <location>
        <begin position="197"/>
        <end position="206"/>
    </location>
</feature>
<dbReference type="InterPro" id="IPR032859">
    <property type="entry name" value="KH_dom-like"/>
</dbReference>
<evidence type="ECO:0000256" key="10">
    <source>
        <dbReference type="RuleBase" id="RU004481"/>
    </source>
</evidence>
<dbReference type="PROSITE" id="PS51712">
    <property type="entry name" value="G_ENGA"/>
    <property type="match status" value="2"/>
</dbReference>
<evidence type="ECO:0000313" key="13">
    <source>
        <dbReference type="EMBL" id="SIQ83666.1"/>
    </source>
</evidence>
<feature type="compositionally biased region" description="Acidic residues" evidence="11">
    <location>
        <begin position="186"/>
        <end position="196"/>
    </location>
</feature>
<feature type="binding site" evidence="8">
    <location>
        <begin position="216"/>
        <end position="223"/>
    </location>
    <ligand>
        <name>GTP</name>
        <dbReference type="ChEBI" id="CHEBI:37565"/>
        <label>2</label>
    </ligand>
</feature>
<name>A0A1N6W180_9SPIO</name>
<feature type="domain" description="EngA-type G" evidence="12">
    <location>
        <begin position="210"/>
        <end position="385"/>
    </location>
</feature>
<dbReference type="HAMAP" id="MF_00195">
    <property type="entry name" value="GTPase_Der"/>
    <property type="match status" value="1"/>
</dbReference>
<feature type="binding site" evidence="8">
    <location>
        <begin position="55"/>
        <end position="59"/>
    </location>
    <ligand>
        <name>GTP</name>
        <dbReference type="ChEBI" id="CHEBI:37565"/>
        <label>1</label>
    </ligand>
</feature>
<feature type="binding site" evidence="8">
    <location>
        <begin position="116"/>
        <end position="119"/>
    </location>
    <ligand>
        <name>GTP</name>
        <dbReference type="ChEBI" id="CHEBI:37565"/>
        <label>1</label>
    </ligand>
</feature>
<evidence type="ECO:0000256" key="11">
    <source>
        <dbReference type="SAM" id="MobiDB-lite"/>
    </source>
</evidence>
<evidence type="ECO:0000256" key="2">
    <source>
        <dbReference type="ARBA" id="ARBA00020953"/>
    </source>
</evidence>
<dbReference type="PANTHER" id="PTHR43834:SF6">
    <property type="entry name" value="GTPASE DER"/>
    <property type="match status" value="1"/>
</dbReference>
<dbReference type="OrthoDB" id="9805918at2"/>